<dbReference type="EMBL" id="BARW01037988">
    <property type="protein sequence ID" value="GAJ19616.1"/>
    <property type="molecule type" value="Genomic_DNA"/>
</dbReference>
<protein>
    <submittedName>
        <fullName evidence="1">Uncharacterized protein</fullName>
    </submittedName>
</protein>
<sequence length="182" mass="20736">DEKVKTIKREGQTYNRYRLTLKQVVIWRKEIGPFYLKSNLPEGTKSKMFYWAQWDGGKQPPESLELVSKTFPTPGMPKDVTMPLTWMMSTDCLGWPDFLENFTALGFNCLTIFPKDIKVLGEQAIVELIGKARKKGMTILLSDNGFFSPYSLSFGNPECRTIDTVTGKPVQDRFDGCPSYRG</sequence>
<feature type="non-terminal residue" evidence="1">
    <location>
        <position position="182"/>
    </location>
</feature>
<comment type="caution">
    <text evidence="1">The sequence shown here is derived from an EMBL/GenBank/DDBJ whole genome shotgun (WGS) entry which is preliminary data.</text>
</comment>
<organism evidence="1">
    <name type="scientific">marine sediment metagenome</name>
    <dbReference type="NCBI Taxonomy" id="412755"/>
    <lineage>
        <taxon>unclassified sequences</taxon>
        <taxon>metagenomes</taxon>
        <taxon>ecological metagenomes</taxon>
    </lineage>
</organism>
<proteinExistence type="predicted"/>
<dbReference type="AlphaFoldDB" id="X1VRK9"/>
<name>X1VRK9_9ZZZZ</name>
<evidence type="ECO:0000313" key="1">
    <source>
        <dbReference type="EMBL" id="GAJ19616.1"/>
    </source>
</evidence>
<gene>
    <name evidence="1" type="ORF">S12H4_58473</name>
</gene>
<reference evidence="1" key="1">
    <citation type="journal article" date="2014" name="Front. Microbiol.">
        <title>High frequency of phylogenetically diverse reductive dehalogenase-homologous genes in deep subseafloor sedimentary metagenomes.</title>
        <authorList>
            <person name="Kawai M."/>
            <person name="Futagami T."/>
            <person name="Toyoda A."/>
            <person name="Takaki Y."/>
            <person name="Nishi S."/>
            <person name="Hori S."/>
            <person name="Arai W."/>
            <person name="Tsubouchi T."/>
            <person name="Morono Y."/>
            <person name="Uchiyama I."/>
            <person name="Ito T."/>
            <person name="Fujiyama A."/>
            <person name="Inagaki F."/>
            <person name="Takami H."/>
        </authorList>
    </citation>
    <scope>NUCLEOTIDE SEQUENCE</scope>
    <source>
        <strain evidence="1">Expedition CK06-06</strain>
    </source>
</reference>
<feature type="non-terminal residue" evidence="1">
    <location>
        <position position="1"/>
    </location>
</feature>
<accession>X1VRK9</accession>